<evidence type="ECO:0000256" key="1">
    <source>
        <dbReference type="PROSITE-ProRule" id="PRU00339"/>
    </source>
</evidence>
<dbReference type="Gene3D" id="1.25.40.10">
    <property type="entry name" value="Tetratricopeptide repeat domain"/>
    <property type="match status" value="3"/>
</dbReference>
<dbReference type="SMART" id="SM00028">
    <property type="entry name" value="TPR"/>
    <property type="match status" value="9"/>
</dbReference>
<dbReference type="Pfam" id="PF13374">
    <property type="entry name" value="TPR_10"/>
    <property type="match status" value="2"/>
</dbReference>
<dbReference type="OrthoDB" id="626167at2759"/>
<keyword evidence="1" id="KW-0802">TPR repeat</keyword>
<dbReference type="InterPro" id="IPR011990">
    <property type="entry name" value="TPR-like_helical_dom_sf"/>
</dbReference>
<dbReference type="Pfam" id="PF13181">
    <property type="entry name" value="TPR_8"/>
    <property type="match status" value="1"/>
</dbReference>
<evidence type="ECO:0000313" key="3">
    <source>
        <dbReference type="Proteomes" id="UP000655225"/>
    </source>
</evidence>
<dbReference type="InterPro" id="IPR019734">
    <property type="entry name" value="TPR_rpt"/>
</dbReference>
<dbReference type="OMA" id="HMEGNVA"/>
<dbReference type="PANTHER" id="PTHR47459:SF1">
    <property type="entry name" value="KINESIN LIGHT CHAIN-RELATED"/>
    <property type="match status" value="1"/>
</dbReference>
<dbReference type="PROSITE" id="PS50005">
    <property type="entry name" value="TPR"/>
    <property type="match status" value="1"/>
</dbReference>
<feature type="repeat" description="TPR" evidence="1">
    <location>
        <begin position="421"/>
        <end position="454"/>
    </location>
</feature>
<accession>A0A834Z9G5</accession>
<protein>
    <recommendedName>
        <fullName evidence="4">Kinesin light chain</fullName>
    </recommendedName>
</protein>
<dbReference type="EMBL" id="JABCRI010000008">
    <property type="protein sequence ID" value="KAF8401865.1"/>
    <property type="molecule type" value="Genomic_DNA"/>
</dbReference>
<organism evidence="2 3">
    <name type="scientific">Tetracentron sinense</name>
    <name type="common">Spur-leaf</name>
    <dbReference type="NCBI Taxonomy" id="13715"/>
    <lineage>
        <taxon>Eukaryota</taxon>
        <taxon>Viridiplantae</taxon>
        <taxon>Streptophyta</taxon>
        <taxon>Embryophyta</taxon>
        <taxon>Tracheophyta</taxon>
        <taxon>Spermatophyta</taxon>
        <taxon>Magnoliopsida</taxon>
        <taxon>Trochodendrales</taxon>
        <taxon>Trochodendraceae</taxon>
        <taxon>Tetracentron</taxon>
    </lineage>
</organism>
<dbReference type="PANTHER" id="PTHR47459">
    <property type="entry name" value="KINESIN LIGHT CHAIN-RELATED"/>
    <property type="match status" value="1"/>
</dbReference>
<evidence type="ECO:0008006" key="4">
    <source>
        <dbReference type="Google" id="ProtNLM"/>
    </source>
</evidence>
<proteinExistence type="predicted"/>
<sequence>MRRASSSLLSNLTQYKISCRVFSRDFIAGISPLPIKENSSPFLPPHIKPCNKIHRLLLLKNKTHQFLNNPSRNLDTLVEKAPHLSSRQRKIKEKSEIEEVFEAAKTTEEILKAFKNMEAAFDENELGLACLKVGLKLDQEGTDPEKSLVFANRALKILDTADKVSLPVAMTLHLLGSASYSLKRFSDSLGYLNRASRMLGKLEEEGCSIHDIRPVLHAVQLELANTKTAMGRREEALVDLRKCLELKEMALDTDCRELGVANRDLAEAYVSVLNFKEALPFCLKALEIHKAQLGNNSVEVAHDRRLLGVIYSGLEEHEKALEQNELSQKVLKNWGLSSDLLRAEIDAANMQIALGKYDEAINTLKGVVQQTEKESETRAIVFISMAKALCNQEKFVDTKRCLEISCGILDKKETVSPGEVAEAYMEVAMMYETMNEFETAISLLKRSLAILEKLPQEQHSEGSVLARIGWLLLLTGKVPQAIPYLESAAERLKESFGAKHFGVGYIYNNLGAAYLELDRPQSAAQMFAVAKDIMDVSLGPHHADSIEACQNLSKSYGAMGSYALAMEFQQQVIDAWENHGPSARDEFREAHRLLEQLKKARDSSSDKVRSELLHFSTFKKHSFLVTGFRHLLHIVGLANGQVMKHISGNLKAFLMDNWSCPLTSHFANMISEMEGVIVCSF</sequence>
<gene>
    <name evidence="2" type="ORF">HHK36_012812</name>
</gene>
<dbReference type="Proteomes" id="UP000655225">
    <property type="component" value="Unassembled WGS sequence"/>
</dbReference>
<evidence type="ECO:0000313" key="2">
    <source>
        <dbReference type="EMBL" id="KAF8401865.1"/>
    </source>
</evidence>
<name>A0A834Z9G5_TETSI</name>
<comment type="caution">
    <text evidence="2">The sequence shown here is derived from an EMBL/GenBank/DDBJ whole genome shotgun (WGS) entry which is preliminary data.</text>
</comment>
<keyword evidence="3" id="KW-1185">Reference proteome</keyword>
<dbReference type="AlphaFoldDB" id="A0A834Z9G5"/>
<dbReference type="SUPFAM" id="SSF48452">
    <property type="entry name" value="TPR-like"/>
    <property type="match status" value="3"/>
</dbReference>
<reference evidence="2 3" key="1">
    <citation type="submission" date="2020-04" db="EMBL/GenBank/DDBJ databases">
        <title>Plant Genome Project.</title>
        <authorList>
            <person name="Zhang R.-G."/>
        </authorList>
    </citation>
    <scope>NUCLEOTIDE SEQUENCE [LARGE SCALE GENOMIC DNA]</scope>
    <source>
        <strain evidence="2">YNK0</strain>
        <tissue evidence="2">Leaf</tissue>
    </source>
</reference>
<dbReference type="Pfam" id="PF13424">
    <property type="entry name" value="TPR_12"/>
    <property type="match status" value="2"/>
</dbReference>